<feature type="chain" id="PRO_5007561914" description="Protein kinase domain-containing protein" evidence="8">
    <location>
        <begin position="18"/>
        <end position="848"/>
    </location>
</feature>
<dbReference type="Pfam" id="PF00069">
    <property type="entry name" value="Pkinase"/>
    <property type="match status" value="1"/>
</dbReference>
<evidence type="ECO:0000256" key="1">
    <source>
        <dbReference type="ARBA" id="ARBA00022679"/>
    </source>
</evidence>
<dbReference type="InterPro" id="IPR011009">
    <property type="entry name" value="Kinase-like_dom_sf"/>
</dbReference>
<dbReference type="PROSITE" id="PS50011">
    <property type="entry name" value="PROTEIN_KINASE_DOM"/>
    <property type="match status" value="1"/>
</dbReference>
<comment type="caution">
    <text evidence="10">The sequence shown here is derived from an EMBL/GenBank/DDBJ whole genome shotgun (WGS) entry which is preliminary data.</text>
</comment>
<dbReference type="PANTHER" id="PTHR44329:SF214">
    <property type="entry name" value="PROTEIN KINASE DOMAIN-CONTAINING PROTEIN"/>
    <property type="match status" value="1"/>
</dbReference>
<name>A0A150G9U8_GONPE</name>
<feature type="region of interest" description="Disordered" evidence="6">
    <location>
        <begin position="337"/>
        <end position="383"/>
    </location>
</feature>
<accession>A0A150G9U8</accession>
<dbReference type="GO" id="GO:0004674">
    <property type="term" value="F:protein serine/threonine kinase activity"/>
    <property type="evidence" value="ECO:0007669"/>
    <property type="project" value="TreeGrafter"/>
</dbReference>
<dbReference type="InterPro" id="IPR000719">
    <property type="entry name" value="Prot_kinase_dom"/>
</dbReference>
<keyword evidence="2 5" id="KW-0547">Nucleotide-binding</keyword>
<dbReference type="STRING" id="33097.A0A150G9U8"/>
<protein>
    <recommendedName>
        <fullName evidence="9">Protein kinase domain-containing protein</fullName>
    </recommendedName>
</protein>
<evidence type="ECO:0000256" key="5">
    <source>
        <dbReference type="PROSITE-ProRule" id="PRU10141"/>
    </source>
</evidence>
<evidence type="ECO:0000256" key="8">
    <source>
        <dbReference type="SAM" id="SignalP"/>
    </source>
</evidence>
<keyword evidence="11" id="KW-1185">Reference proteome</keyword>
<keyword evidence="7" id="KW-0472">Membrane</keyword>
<feature type="compositionally biased region" description="Pro residues" evidence="6">
    <location>
        <begin position="272"/>
        <end position="284"/>
    </location>
</feature>
<evidence type="ECO:0000256" key="3">
    <source>
        <dbReference type="ARBA" id="ARBA00022777"/>
    </source>
</evidence>
<dbReference type="SUPFAM" id="SSF56112">
    <property type="entry name" value="Protein kinase-like (PK-like)"/>
    <property type="match status" value="1"/>
</dbReference>
<dbReference type="OrthoDB" id="339325at2759"/>
<keyword evidence="4 5" id="KW-0067">ATP-binding</keyword>
<evidence type="ECO:0000259" key="9">
    <source>
        <dbReference type="PROSITE" id="PS50011"/>
    </source>
</evidence>
<dbReference type="InterPro" id="IPR008271">
    <property type="entry name" value="Ser/Thr_kinase_AS"/>
</dbReference>
<feature type="region of interest" description="Disordered" evidence="6">
    <location>
        <begin position="434"/>
        <end position="498"/>
    </location>
</feature>
<dbReference type="GO" id="GO:0005524">
    <property type="term" value="F:ATP binding"/>
    <property type="evidence" value="ECO:0007669"/>
    <property type="project" value="UniProtKB-UniRule"/>
</dbReference>
<keyword evidence="3" id="KW-0418">Kinase</keyword>
<evidence type="ECO:0000313" key="10">
    <source>
        <dbReference type="EMBL" id="KXZ46120.1"/>
    </source>
</evidence>
<evidence type="ECO:0000256" key="4">
    <source>
        <dbReference type="ARBA" id="ARBA00022840"/>
    </source>
</evidence>
<dbReference type="PROSITE" id="PS00108">
    <property type="entry name" value="PROTEIN_KINASE_ST"/>
    <property type="match status" value="1"/>
</dbReference>
<keyword evidence="7" id="KW-1133">Transmembrane helix</keyword>
<feature type="domain" description="Protein kinase" evidence="9">
    <location>
        <begin position="516"/>
        <end position="835"/>
    </location>
</feature>
<evidence type="ECO:0000256" key="2">
    <source>
        <dbReference type="ARBA" id="ARBA00022741"/>
    </source>
</evidence>
<gene>
    <name evidence="10" type="ORF">GPECTOR_47g398</name>
</gene>
<reference evidence="11" key="1">
    <citation type="journal article" date="2016" name="Nat. Commun.">
        <title>The Gonium pectorale genome demonstrates co-option of cell cycle regulation during the evolution of multicellularity.</title>
        <authorList>
            <person name="Hanschen E.R."/>
            <person name="Marriage T.N."/>
            <person name="Ferris P.J."/>
            <person name="Hamaji T."/>
            <person name="Toyoda A."/>
            <person name="Fujiyama A."/>
            <person name="Neme R."/>
            <person name="Noguchi H."/>
            <person name="Minakuchi Y."/>
            <person name="Suzuki M."/>
            <person name="Kawai-Toyooka H."/>
            <person name="Smith D.R."/>
            <person name="Sparks H."/>
            <person name="Anderson J."/>
            <person name="Bakaric R."/>
            <person name="Luria V."/>
            <person name="Karger A."/>
            <person name="Kirschner M.W."/>
            <person name="Durand P.M."/>
            <person name="Michod R.E."/>
            <person name="Nozaki H."/>
            <person name="Olson B.J."/>
        </authorList>
    </citation>
    <scope>NUCLEOTIDE SEQUENCE [LARGE SCALE GENOMIC DNA]</scope>
    <source>
        <strain evidence="11">NIES-2863</strain>
    </source>
</reference>
<dbReference type="InterPro" id="IPR017441">
    <property type="entry name" value="Protein_kinase_ATP_BS"/>
</dbReference>
<dbReference type="InterPro" id="IPR051681">
    <property type="entry name" value="Ser/Thr_Kinases-Pseudokinases"/>
</dbReference>
<proteinExistence type="predicted"/>
<keyword evidence="8" id="KW-0732">Signal</keyword>
<keyword evidence="1" id="KW-0808">Transferase</keyword>
<keyword evidence="7" id="KW-0812">Transmembrane</keyword>
<dbReference type="Gene3D" id="1.10.510.10">
    <property type="entry name" value="Transferase(Phosphotransferase) domain 1"/>
    <property type="match status" value="1"/>
</dbReference>
<feature type="transmembrane region" description="Helical" evidence="7">
    <location>
        <begin position="308"/>
        <end position="331"/>
    </location>
</feature>
<organism evidence="10 11">
    <name type="scientific">Gonium pectorale</name>
    <name type="common">Green alga</name>
    <dbReference type="NCBI Taxonomy" id="33097"/>
    <lineage>
        <taxon>Eukaryota</taxon>
        <taxon>Viridiplantae</taxon>
        <taxon>Chlorophyta</taxon>
        <taxon>core chlorophytes</taxon>
        <taxon>Chlorophyceae</taxon>
        <taxon>CS clade</taxon>
        <taxon>Chlamydomonadales</taxon>
        <taxon>Volvocaceae</taxon>
        <taxon>Gonium</taxon>
    </lineage>
</organism>
<feature type="compositionally biased region" description="Low complexity" evidence="6">
    <location>
        <begin position="285"/>
        <end position="298"/>
    </location>
</feature>
<feature type="region of interest" description="Disordered" evidence="6">
    <location>
        <begin position="272"/>
        <end position="302"/>
    </location>
</feature>
<feature type="binding site" evidence="5">
    <location>
        <position position="543"/>
    </location>
    <ligand>
        <name>ATP</name>
        <dbReference type="ChEBI" id="CHEBI:30616"/>
    </ligand>
</feature>
<dbReference type="Proteomes" id="UP000075714">
    <property type="component" value="Unassembled WGS sequence"/>
</dbReference>
<evidence type="ECO:0000256" key="7">
    <source>
        <dbReference type="SAM" id="Phobius"/>
    </source>
</evidence>
<dbReference type="EMBL" id="LSYV01000048">
    <property type="protein sequence ID" value="KXZ46120.1"/>
    <property type="molecule type" value="Genomic_DNA"/>
</dbReference>
<sequence length="848" mass="87279">MMFVVLALLAFGRPARAEFEISTGRDFVAAVANPSLAHALLVADIVLREEDFEGYELPIRVTRDFTVTGVGGQPLSPAASESAAVNGNIGSIQLGRGVSIGVSNVLLVNWFTGNYEIAPHIEMLTPMPPGESASAFAYNSFLPIAFCWPPDVQVQGVDVTPRPPWMPGTQKLTILPPAPGCVNISSLADAGGDAEAVLLEQRCWVQQGNLDDLALHANEIDANSQKQIPLGYGVHLRNTSYGCYEEMTQQCIEDLGTFGCINSYAYGALPPPPRARSSSRPPPLSAVAAQPQAPAAVSSGGGGGGVPMGAVVGGAAGGGAALAAVAALIVWRKRQQRMRMPKRGDQKESCENGAGAASSSDLDERNADAQDTAGGGGTGEEAGRVAVGNAANSSSGPASASEGGSWYTAATRSAASGSAGGPVAVLRLTHVSSSGPSSLAGGGTTSGAGPSLADGCSPLLGSATPFPATSMGPAAAPRGGRPPADPLAVLSPLTPPRPDVRRLDSAAAAGPAAEVALLPGVLGKGAFGRVVEGRYQGRLVAVKLLLDDAMGVWGLKTGQQLAAAGALGGTVGSAATDGGNGAAMAAAGGKAQQQQLSRGNVVSDTAAWLMEALTQEVEVLGRCQHPNVVTLLAACLTPPRVCLVLERCDTSLDKLLYGSAPPGGLLPMDQVLSIALDIARGLEYLHPTVVHRDLKPGNVLVNNPGTPQMVAKLSDFGLSRLRTTVAAVTQNVEVGTPEFMAPELYSVTNNVVTHKVDVYSFGVLLWAMLSGKRPWEGLQMVIIAVRVTMLKARPPLEDVPPDRLPPKLARLLRGCWDGEPERRPAAAELVKELLLVQEQRSLAAAAEA</sequence>
<dbReference type="PANTHER" id="PTHR44329">
    <property type="entry name" value="SERINE/THREONINE-PROTEIN KINASE TNNI3K-RELATED"/>
    <property type="match status" value="1"/>
</dbReference>
<dbReference type="SMART" id="SM00220">
    <property type="entry name" value="S_TKc"/>
    <property type="match status" value="1"/>
</dbReference>
<evidence type="ECO:0000313" key="11">
    <source>
        <dbReference type="Proteomes" id="UP000075714"/>
    </source>
</evidence>
<feature type="signal peptide" evidence="8">
    <location>
        <begin position="1"/>
        <end position="17"/>
    </location>
</feature>
<dbReference type="AlphaFoldDB" id="A0A150G9U8"/>
<dbReference type="PROSITE" id="PS00107">
    <property type="entry name" value="PROTEIN_KINASE_ATP"/>
    <property type="match status" value="1"/>
</dbReference>
<feature type="compositionally biased region" description="Low complexity" evidence="6">
    <location>
        <begin position="472"/>
        <end position="482"/>
    </location>
</feature>
<evidence type="ECO:0000256" key="6">
    <source>
        <dbReference type="SAM" id="MobiDB-lite"/>
    </source>
</evidence>